<keyword evidence="3" id="KW-1185">Reference proteome</keyword>
<feature type="compositionally biased region" description="Polar residues" evidence="1">
    <location>
        <begin position="35"/>
        <end position="44"/>
    </location>
</feature>
<name>A0A392LY29_9FABA</name>
<evidence type="ECO:0000313" key="2">
    <source>
        <dbReference type="EMBL" id="MCH79849.1"/>
    </source>
</evidence>
<comment type="caution">
    <text evidence="2">The sequence shown here is derived from an EMBL/GenBank/DDBJ whole genome shotgun (WGS) entry which is preliminary data.</text>
</comment>
<evidence type="ECO:0000256" key="1">
    <source>
        <dbReference type="SAM" id="MobiDB-lite"/>
    </source>
</evidence>
<feature type="compositionally biased region" description="Basic and acidic residues" evidence="1">
    <location>
        <begin position="48"/>
        <end position="58"/>
    </location>
</feature>
<dbReference type="AlphaFoldDB" id="A0A392LY29"/>
<dbReference type="EMBL" id="LXQA010000417">
    <property type="protein sequence ID" value="MCH79849.1"/>
    <property type="molecule type" value="Genomic_DNA"/>
</dbReference>
<dbReference type="Proteomes" id="UP000265520">
    <property type="component" value="Unassembled WGS sequence"/>
</dbReference>
<proteinExistence type="predicted"/>
<gene>
    <name evidence="2" type="ORF">A2U01_0000608</name>
</gene>
<feature type="region of interest" description="Disordered" evidence="1">
    <location>
        <begin position="20"/>
        <end position="59"/>
    </location>
</feature>
<sequence>MDDYRSQVWHEVVVEKSQIHNKDEKTRNGKVRVSCQGNGSNETANARDMSDGTDNHCDADEETVDLVVKVYE</sequence>
<organism evidence="2 3">
    <name type="scientific">Trifolium medium</name>
    <dbReference type="NCBI Taxonomy" id="97028"/>
    <lineage>
        <taxon>Eukaryota</taxon>
        <taxon>Viridiplantae</taxon>
        <taxon>Streptophyta</taxon>
        <taxon>Embryophyta</taxon>
        <taxon>Tracheophyta</taxon>
        <taxon>Spermatophyta</taxon>
        <taxon>Magnoliopsida</taxon>
        <taxon>eudicotyledons</taxon>
        <taxon>Gunneridae</taxon>
        <taxon>Pentapetalae</taxon>
        <taxon>rosids</taxon>
        <taxon>fabids</taxon>
        <taxon>Fabales</taxon>
        <taxon>Fabaceae</taxon>
        <taxon>Papilionoideae</taxon>
        <taxon>50 kb inversion clade</taxon>
        <taxon>NPAAA clade</taxon>
        <taxon>Hologalegina</taxon>
        <taxon>IRL clade</taxon>
        <taxon>Trifolieae</taxon>
        <taxon>Trifolium</taxon>
    </lineage>
</organism>
<reference evidence="2 3" key="1">
    <citation type="journal article" date="2018" name="Front. Plant Sci.">
        <title>Red Clover (Trifolium pratense) and Zigzag Clover (T. medium) - A Picture of Genomic Similarities and Differences.</title>
        <authorList>
            <person name="Dluhosova J."/>
            <person name="Istvanek J."/>
            <person name="Nedelnik J."/>
            <person name="Repkova J."/>
        </authorList>
    </citation>
    <scope>NUCLEOTIDE SEQUENCE [LARGE SCALE GENOMIC DNA]</scope>
    <source>
        <strain evidence="3">cv. 10/8</strain>
        <tissue evidence="2">Leaf</tissue>
    </source>
</reference>
<evidence type="ECO:0000313" key="3">
    <source>
        <dbReference type="Proteomes" id="UP000265520"/>
    </source>
</evidence>
<accession>A0A392LY29</accession>
<protein>
    <submittedName>
        <fullName evidence="2">Uncharacterized protein</fullName>
    </submittedName>
</protein>